<gene>
    <name evidence="5" type="ORF">HNR05_002451</name>
</gene>
<dbReference type="PRINTS" id="PR00909">
    <property type="entry name" value="SPERMDNBNDNG"/>
</dbReference>
<accession>A0A7Z0J6Q8</accession>
<dbReference type="GO" id="GO:0019808">
    <property type="term" value="F:polyamine binding"/>
    <property type="evidence" value="ECO:0007669"/>
    <property type="project" value="InterPro"/>
</dbReference>
<evidence type="ECO:0000256" key="2">
    <source>
        <dbReference type="ARBA" id="ARBA00022448"/>
    </source>
</evidence>
<evidence type="ECO:0000313" key="5">
    <source>
        <dbReference type="EMBL" id="NYJ20660.1"/>
    </source>
</evidence>
<evidence type="ECO:0000313" key="6">
    <source>
        <dbReference type="Proteomes" id="UP000537260"/>
    </source>
</evidence>
<dbReference type="SUPFAM" id="SSF53850">
    <property type="entry name" value="Periplasmic binding protein-like II"/>
    <property type="match status" value="1"/>
</dbReference>
<keyword evidence="3" id="KW-0732">Signal</keyword>
<keyword evidence="2" id="KW-0813">Transport</keyword>
<proteinExistence type="predicted"/>
<evidence type="ECO:0000256" key="3">
    <source>
        <dbReference type="ARBA" id="ARBA00022729"/>
    </source>
</evidence>
<name>A0A7Z0J6Q8_9MICO</name>
<dbReference type="InterPro" id="IPR006059">
    <property type="entry name" value="SBP"/>
</dbReference>
<evidence type="ECO:0000256" key="4">
    <source>
        <dbReference type="ARBA" id="ARBA00022764"/>
    </source>
</evidence>
<comment type="caution">
    <text evidence="5">The sequence shown here is derived from an EMBL/GenBank/DDBJ whole genome shotgun (WGS) entry which is preliminary data.</text>
</comment>
<organism evidence="5 6">
    <name type="scientific">Glaciibacter psychrotolerans</name>
    <dbReference type="NCBI Taxonomy" id="670054"/>
    <lineage>
        <taxon>Bacteria</taxon>
        <taxon>Bacillati</taxon>
        <taxon>Actinomycetota</taxon>
        <taxon>Actinomycetes</taxon>
        <taxon>Micrococcales</taxon>
        <taxon>Microbacteriaceae</taxon>
        <taxon>Glaciibacter</taxon>
    </lineage>
</organism>
<protein>
    <submittedName>
        <fullName evidence="5">Spermidine/putrescine transport system substrate-binding protein</fullName>
    </submittedName>
</protein>
<keyword evidence="4" id="KW-0574">Periplasm</keyword>
<dbReference type="AlphaFoldDB" id="A0A7Z0J6Q8"/>
<dbReference type="PANTHER" id="PTHR30222:SF17">
    <property type="entry name" value="SPERMIDINE_PUTRESCINE-BINDING PERIPLASMIC PROTEIN"/>
    <property type="match status" value="1"/>
</dbReference>
<dbReference type="InterPro" id="IPR001188">
    <property type="entry name" value="Sperm_putr-bd"/>
</dbReference>
<dbReference type="EMBL" id="JACCFM010000001">
    <property type="protein sequence ID" value="NYJ20660.1"/>
    <property type="molecule type" value="Genomic_DNA"/>
</dbReference>
<dbReference type="GO" id="GO:0042597">
    <property type="term" value="C:periplasmic space"/>
    <property type="evidence" value="ECO:0007669"/>
    <property type="project" value="UniProtKB-SubCell"/>
</dbReference>
<dbReference type="Proteomes" id="UP000537260">
    <property type="component" value="Unassembled WGS sequence"/>
</dbReference>
<sequence>MATTPDFRALIPTGSTARITRRALLSGFVVLGAAGALSACSPNKTFAASAKLDGVMENKLNIYSWGDYDDPGNITTFMKNGTTVQFDSYGSNEELIAKLGATRGTSGYDIIVPTGSYIPMMSQNGLLEELQLDQLKNFENIEPLYRNQSWDPGNKYSVCKNWGTTGYAYDARVITTPMESWADFLEAATGVASKKTALLEDSWEVCSIYFGAHGIDLNTTNKADLDACEEYMVKTLATHIKAFNSTAVTSGIPEETFVLMQAFNGDVRLGMQESDSPESWKFVYPTPTANIWMDTWAIAKGAQNLDAAYAFIDYMLEPEVSFREVDYMGYNTGVVGMADLAAANDFELPELVFPPDEVVARLTASEINSGTERIVKILNRMMAQAAS</sequence>
<dbReference type="CDD" id="cd13590">
    <property type="entry name" value="PBP2_PotD_PotF_like"/>
    <property type="match status" value="1"/>
</dbReference>
<dbReference type="Pfam" id="PF13416">
    <property type="entry name" value="SBP_bac_8"/>
    <property type="match status" value="1"/>
</dbReference>
<evidence type="ECO:0000256" key="1">
    <source>
        <dbReference type="ARBA" id="ARBA00004418"/>
    </source>
</evidence>
<comment type="subcellular location">
    <subcellularLocation>
        <location evidence="1">Periplasm</location>
    </subcellularLocation>
</comment>
<keyword evidence="6" id="KW-1185">Reference proteome</keyword>
<dbReference type="Gene3D" id="3.40.190.10">
    <property type="entry name" value="Periplasmic binding protein-like II"/>
    <property type="match status" value="2"/>
</dbReference>
<dbReference type="InterPro" id="IPR006311">
    <property type="entry name" value="TAT_signal"/>
</dbReference>
<dbReference type="RefSeq" id="WP_179579279.1">
    <property type="nucleotide sequence ID" value="NZ_JACCFM010000001.1"/>
</dbReference>
<dbReference type="PANTHER" id="PTHR30222">
    <property type="entry name" value="SPERMIDINE/PUTRESCINE-BINDING PERIPLASMIC PROTEIN"/>
    <property type="match status" value="1"/>
</dbReference>
<reference evidence="5 6" key="1">
    <citation type="submission" date="2020-07" db="EMBL/GenBank/DDBJ databases">
        <title>Sequencing the genomes of 1000 actinobacteria strains.</title>
        <authorList>
            <person name="Klenk H.-P."/>
        </authorList>
    </citation>
    <scope>NUCLEOTIDE SEQUENCE [LARGE SCALE GENOMIC DNA]</scope>
    <source>
        <strain evidence="5 6">LI1</strain>
    </source>
</reference>
<dbReference type="GO" id="GO:0015846">
    <property type="term" value="P:polyamine transport"/>
    <property type="evidence" value="ECO:0007669"/>
    <property type="project" value="InterPro"/>
</dbReference>
<dbReference type="PROSITE" id="PS51318">
    <property type="entry name" value="TAT"/>
    <property type="match status" value="1"/>
</dbReference>